<accession>A0A2T0WA33</accession>
<evidence type="ECO:0000313" key="2">
    <source>
        <dbReference type="Proteomes" id="UP000238205"/>
    </source>
</evidence>
<gene>
    <name evidence="1" type="ORF">CLV38_1032</name>
</gene>
<dbReference type="RefSeq" id="WP_106190835.1">
    <property type="nucleotide sequence ID" value="NZ_PVTO01000003.1"/>
</dbReference>
<reference evidence="1 2" key="1">
    <citation type="submission" date="2018-03" db="EMBL/GenBank/DDBJ databases">
        <title>Genomic Encyclopedia of Archaeal and Bacterial Type Strains, Phase II (KMG-II): from individual species to whole genera.</title>
        <authorList>
            <person name="Goeker M."/>
        </authorList>
    </citation>
    <scope>NUCLEOTIDE SEQUENCE [LARGE SCALE GENOMIC DNA]</scope>
    <source>
        <strain evidence="1 2">DSM 13175</strain>
    </source>
</reference>
<protein>
    <submittedName>
        <fullName evidence="1">Uncharacterized protein</fullName>
    </submittedName>
</protein>
<dbReference type="Proteomes" id="UP000238205">
    <property type="component" value="Unassembled WGS sequence"/>
</dbReference>
<dbReference type="EMBL" id="PVTO01000003">
    <property type="protein sequence ID" value="PRY83579.1"/>
    <property type="molecule type" value="Genomic_DNA"/>
</dbReference>
<comment type="caution">
    <text evidence="1">The sequence shown here is derived from an EMBL/GenBank/DDBJ whole genome shotgun (WGS) entry which is preliminary data.</text>
</comment>
<keyword evidence="2" id="KW-1185">Reference proteome</keyword>
<sequence length="107" mass="12416">MQKWSTKSLLIINGVILLFILFNLASNEQPSYVYPEERDDSMYAEPLQVDITQLSENTILMVNNISYSDEYGKMTVLEYDEETNRFSTISDSHHVYDFVSDLGYLVD</sequence>
<name>A0A2T0WA33_9LACT</name>
<proteinExistence type="predicted"/>
<dbReference type="AlphaFoldDB" id="A0A2T0WA33"/>
<organism evidence="1 2">
    <name type="scientific">Alkalibacterium olivapovliticus</name>
    <dbReference type="NCBI Taxonomy" id="99907"/>
    <lineage>
        <taxon>Bacteria</taxon>
        <taxon>Bacillati</taxon>
        <taxon>Bacillota</taxon>
        <taxon>Bacilli</taxon>
        <taxon>Lactobacillales</taxon>
        <taxon>Carnobacteriaceae</taxon>
        <taxon>Alkalibacterium</taxon>
    </lineage>
</organism>
<evidence type="ECO:0000313" key="1">
    <source>
        <dbReference type="EMBL" id="PRY83579.1"/>
    </source>
</evidence>